<dbReference type="InterPro" id="IPR013653">
    <property type="entry name" value="GCN5-like_dom"/>
</dbReference>
<comment type="caution">
    <text evidence="2">The sequence shown here is derived from an EMBL/GenBank/DDBJ whole genome shotgun (WGS) entry which is preliminary data.</text>
</comment>
<dbReference type="Gene3D" id="3.40.630.30">
    <property type="match status" value="1"/>
</dbReference>
<name>A0A7K1Y6Y4_9SPHI</name>
<dbReference type="InterPro" id="IPR000182">
    <property type="entry name" value="GNAT_dom"/>
</dbReference>
<dbReference type="SUPFAM" id="SSF55729">
    <property type="entry name" value="Acyl-CoA N-acyltransferases (Nat)"/>
    <property type="match status" value="1"/>
</dbReference>
<evidence type="ECO:0000313" key="3">
    <source>
        <dbReference type="Proteomes" id="UP000466586"/>
    </source>
</evidence>
<evidence type="ECO:0000313" key="2">
    <source>
        <dbReference type="EMBL" id="MXV50171.1"/>
    </source>
</evidence>
<evidence type="ECO:0000259" key="1">
    <source>
        <dbReference type="PROSITE" id="PS51186"/>
    </source>
</evidence>
<keyword evidence="2" id="KW-0808">Transferase</keyword>
<sequence>MKHLLDNPIWNALISGNQNLAHGSEQAKFFDVSVAGFAGLKDNSENDLLNLRDQVAAQRVVVLFTPGEIKIPEGWLVKAKKDLVQMVFNEQELPGTEFSKEVVPLTDVHIPAMLDLTALTNPGPFFSRTIDFGNYEGIFEGSQLVAMTGQRMQPDPYTEVSAVCTHPDHLGKGYAGILIQRQIRNIVDNSRIPFLHTFSTNTRAIALYERLGFRLRKNMLVYILEKADL</sequence>
<dbReference type="Proteomes" id="UP000466586">
    <property type="component" value="Unassembled WGS sequence"/>
</dbReference>
<gene>
    <name evidence="2" type="ORF">GS399_04250</name>
</gene>
<feature type="domain" description="N-acetyltransferase" evidence="1">
    <location>
        <begin position="100"/>
        <end position="229"/>
    </location>
</feature>
<dbReference type="AlphaFoldDB" id="A0A7K1Y6Y4"/>
<dbReference type="PROSITE" id="PS51186">
    <property type="entry name" value="GNAT"/>
    <property type="match status" value="1"/>
</dbReference>
<dbReference type="EMBL" id="WVHT01000002">
    <property type="protein sequence ID" value="MXV50171.1"/>
    <property type="molecule type" value="Genomic_DNA"/>
</dbReference>
<reference evidence="2 3" key="1">
    <citation type="submission" date="2019-11" db="EMBL/GenBank/DDBJ databases">
        <title>Pedobacter sp. HMF7647 Genome sequencing and assembly.</title>
        <authorList>
            <person name="Kang H."/>
            <person name="Kim H."/>
            <person name="Joh K."/>
        </authorList>
    </citation>
    <scope>NUCLEOTIDE SEQUENCE [LARGE SCALE GENOMIC DNA]</scope>
    <source>
        <strain evidence="2 3">HMF7647</strain>
    </source>
</reference>
<accession>A0A7K1Y6Y4</accession>
<proteinExistence type="predicted"/>
<dbReference type="InterPro" id="IPR016181">
    <property type="entry name" value="Acyl_CoA_acyltransferase"/>
</dbReference>
<dbReference type="GO" id="GO:0016747">
    <property type="term" value="F:acyltransferase activity, transferring groups other than amino-acyl groups"/>
    <property type="evidence" value="ECO:0007669"/>
    <property type="project" value="InterPro"/>
</dbReference>
<dbReference type="Pfam" id="PF08445">
    <property type="entry name" value="FR47"/>
    <property type="match status" value="1"/>
</dbReference>
<dbReference type="RefSeq" id="WP_160843352.1">
    <property type="nucleotide sequence ID" value="NZ_WVHT01000002.1"/>
</dbReference>
<protein>
    <submittedName>
        <fullName evidence="2">GNAT family N-acetyltransferase</fullName>
    </submittedName>
</protein>
<organism evidence="2 3">
    <name type="scientific">Hufsiella arboris</name>
    <dbReference type="NCBI Taxonomy" id="2695275"/>
    <lineage>
        <taxon>Bacteria</taxon>
        <taxon>Pseudomonadati</taxon>
        <taxon>Bacteroidota</taxon>
        <taxon>Sphingobacteriia</taxon>
        <taxon>Sphingobacteriales</taxon>
        <taxon>Sphingobacteriaceae</taxon>
        <taxon>Hufsiella</taxon>
    </lineage>
</organism>
<keyword evidence="3" id="KW-1185">Reference proteome</keyword>